<evidence type="ECO:0000313" key="7">
    <source>
        <dbReference type="EMBL" id="MBE9397147.1"/>
    </source>
</evidence>
<proteinExistence type="inferred from homology"/>
<dbReference type="PANTHER" id="PTHR10851:SF0">
    <property type="entry name" value="PYRIDOXINE-5'-PHOSPHATE OXIDASE"/>
    <property type="match status" value="1"/>
</dbReference>
<dbReference type="AlphaFoldDB" id="A0A8J7FBQ2"/>
<comment type="cofactor">
    <cofactor evidence="1">
        <name>FMN</name>
        <dbReference type="ChEBI" id="CHEBI:58210"/>
    </cofactor>
</comment>
<comment type="similarity">
    <text evidence="2">Belongs to the pyridoxamine 5'-phosphate oxidase family.</text>
</comment>
<sequence>MGIRAKQVISSRRLLEDKFKALKRSFTDTEVPLPKFWGGSRVHLSQIEFWQGGASQLHDRFQYMRDQNDSWNIERLSP</sequence>
<dbReference type="InterPro" id="IPR019576">
    <property type="entry name" value="Pyridoxamine_oxidase_dimer_C"/>
</dbReference>
<comment type="caution">
    <text evidence="7">The sequence shown here is derived from an EMBL/GenBank/DDBJ whole genome shotgun (WGS) entry which is preliminary data.</text>
</comment>
<evidence type="ECO:0000259" key="6">
    <source>
        <dbReference type="Pfam" id="PF10590"/>
    </source>
</evidence>
<dbReference type="Proteomes" id="UP000640333">
    <property type="component" value="Unassembled WGS sequence"/>
</dbReference>
<evidence type="ECO:0000313" key="8">
    <source>
        <dbReference type="Proteomes" id="UP000640333"/>
    </source>
</evidence>
<accession>A0A8J7FBQ2</accession>
<keyword evidence="3" id="KW-0285">Flavoprotein</keyword>
<dbReference type="PANTHER" id="PTHR10851">
    <property type="entry name" value="PYRIDOXINE-5-PHOSPHATE OXIDASE"/>
    <property type="match status" value="1"/>
</dbReference>
<dbReference type="SUPFAM" id="SSF50475">
    <property type="entry name" value="FMN-binding split barrel"/>
    <property type="match status" value="1"/>
</dbReference>
<evidence type="ECO:0000256" key="2">
    <source>
        <dbReference type="ARBA" id="ARBA00007301"/>
    </source>
</evidence>
<dbReference type="Pfam" id="PF10590">
    <property type="entry name" value="PNP_phzG_C"/>
    <property type="match status" value="1"/>
</dbReference>
<keyword evidence="8" id="KW-1185">Reference proteome</keyword>
<name>A0A8J7FBQ2_9GAMM</name>
<evidence type="ECO:0000256" key="3">
    <source>
        <dbReference type="ARBA" id="ARBA00022630"/>
    </source>
</evidence>
<evidence type="ECO:0000256" key="1">
    <source>
        <dbReference type="ARBA" id="ARBA00001917"/>
    </source>
</evidence>
<evidence type="ECO:0000256" key="4">
    <source>
        <dbReference type="ARBA" id="ARBA00022643"/>
    </source>
</evidence>
<dbReference type="GO" id="GO:0004733">
    <property type="term" value="F:pyridoxamine phosphate oxidase activity"/>
    <property type="evidence" value="ECO:0007669"/>
    <property type="project" value="InterPro"/>
</dbReference>
<dbReference type="InterPro" id="IPR000659">
    <property type="entry name" value="Pyridox_Oxase"/>
</dbReference>
<keyword evidence="4" id="KW-0288">FMN</keyword>
<dbReference type="EMBL" id="JADEYS010000006">
    <property type="protein sequence ID" value="MBE9397147.1"/>
    <property type="molecule type" value="Genomic_DNA"/>
</dbReference>
<dbReference type="Gene3D" id="2.30.110.10">
    <property type="entry name" value="Electron Transport, Fmn-binding Protein, Chain A"/>
    <property type="match status" value="1"/>
</dbReference>
<gene>
    <name evidence="7" type="ORF">IOQ59_07735</name>
</gene>
<reference evidence="7" key="1">
    <citation type="submission" date="2020-10" db="EMBL/GenBank/DDBJ databases">
        <title>Bacterium isolated from coastal waters sediment.</title>
        <authorList>
            <person name="Chen R.-J."/>
            <person name="Lu D.-C."/>
            <person name="Zhu K.-L."/>
            <person name="Du Z.-J."/>
        </authorList>
    </citation>
    <scope>NUCLEOTIDE SEQUENCE</scope>
    <source>
        <strain evidence="7">N1Y112</strain>
    </source>
</reference>
<keyword evidence="5" id="KW-0560">Oxidoreductase</keyword>
<dbReference type="InterPro" id="IPR012349">
    <property type="entry name" value="Split_barrel_FMN-bd"/>
</dbReference>
<feature type="domain" description="Pyridoxine 5'-phosphate oxidase dimerisation C-terminal" evidence="6">
    <location>
        <begin position="37"/>
        <end position="78"/>
    </location>
</feature>
<protein>
    <recommendedName>
        <fullName evidence="6">Pyridoxine 5'-phosphate oxidase dimerisation C-terminal domain-containing protein</fullName>
    </recommendedName>
</protein>
<evidence type="ECO:0000256" key="5">
    <source>
        <dbReference type="ARBA" id="ARBA00023002"/>
    </source>
</evidence>
<dbReference type="GO" id="GO:0008615">
    <property type="term" value="P:pyridoxine biosynthetic process"/>
    <property type="evidence" value="ECO:0007669"/>
    <property type="project" value="InterPro"/>
</dbReference>
<organism evidence="7 8">
    <name type="scientific">Pontibacterium sinense</name>
    <dbReference type="NCBI Taxonomy" id="2781979"/>
    <lineage>
        <taxon>Bacteria</taxon>
        <taxon>Pseudomonadati</taxon>
        <taxon>Pseudomonadota</taxon>
        <taxon>Gammaproteobacteria</taxon>
        <taxon>Oceanospirillales</taxon>
        <taxon>Oceanospirillaceae</taxon>
        <taxon>Pontibacterium</taxon>
    </lineage>
</organism>
<dbReference type="GO" id="GO:0010181">
    <property type="term" value="F:FMN binding"/>
    <property type="evidence" value="ECO:0007669"/>
    <property type="project" value="InterPro"/>
</dbReference>